<proteinExistence type="predicted"/>
<evidence type="ECO:0000313" key="2">
    <source>
        <dbReference type="Proteomes" id="UP000004277"/>
    </source>
</evidence>
<sequence length="324" mass="33626">MQSKIFHAVAVAGLVLSATGVHADAAYPSKPVRLIIPFAPGGATDVVGRALGQRLSVMWGQQVIVENRAGAGGNIGADVVAKSAPDGYTILLASPAEITINSHLYPKMPFDPAKDFVPVAKVATAPLVLVVHPSVKAKNVSELIAEAKAAPGKLNYASSGSGGPQHLAGEQFKMVAGVDMLHVPYKGGAPAIADLLGGQVQVFFAGVPPALPHIKAGKIRALAATSAKRSPLLPDVPTVRESGGPDFVVENWQGIFVPAGTPKDIVSKLHTDITEITARKEFAENLLAQGAEATGSTQQAFQAFVDAESRKYAELVRKSGAKLD</sequence>
<dbReference type="Proteomes" id="UP000004277">
    <property type="component" value="Unassembled WGS sequence"/>
</dbReference>
<accession>A0ACD3SRI2</accession>
<reference evidence="1" key="1">
    <citation type="submission" date="2019-05" db="EMBL/GenBank/DDBJ databases">
        <title>Revised genome assembly of Burkholderiaceae (previously Ralstonia) sp. PBA.</title>
        <authorList>
            <person name="Gan H.M."/>
        </authorList>
    </citation>
    <scope>NUCLEOTIDE SEQUENCE</scope>
    <source>
        <strain evidence="1">PBA</strain>
    </source>
</reference>
<dbReference type="EMBL" id="AKCV02000015">
    <property type="protein sequence ID" value="TMS58683.1"/>
    <property type="molecule type" value="Genomic_DNA"/>
</dbReference>
<comment type="caution">
    <text evidence="1">The sequence shown here is derived from an EMBL/GenBank/DDBJ whole genome shotgun (WGS) entry which is preliminary data.</text>
</comment>
<name>A0ACD3SRI2_9BURK</name>
<protein>
    <submittedName>
        <fullName evidence="1">Tripartite tricarboxylate transporter substrate binding protein</fullName>
    </submittedName>
</protein>
<evidence type="ECO:0000313" key="1">
    <source>
        <dbReference type="EMBL" id="TMS58683.1"/>
    </source>
</evidence>
<gene>
    <name evidence="1" type="ORF">MW7_008200</name>
</gene>
<keyword evidence="2" id="KW-1185">Reference proteome</keyword>
<organism evidence="1 2">
    <name type="scientific">Imbroritus primus</name>
    <dbReference type="NCBI Taxonomy" id="3058603"/>
    <lineage>
        <taxon>Bacteria</taxon>
        <taxon>Pseudomonadati</taxon>
        <taxon>Pseudomonadota</taxon>
        <taxon>Betaproteobacteria</taxon>
        <taxon>Burkholderiales</taxon>
        <taxon>Burkholderiaceae</taxon>
        <taxon>Imbroritus</taxon>
    </lineage>
</organism>